<name>A0A370HC56_9NOCA</name>
<comment type="caution">
    <text evidence="3">The sequence shown here is derived from an EMBL/GenBank/DDBJ whole genome shotgun (WGS) entry which is preliminary data.</text>
</comment>
<feature type="compositionally biased region" description="Low complexity" evidence="1">
    <location>
        <begin position="345"/>
        <end position="366"/>
    </location>
</feature>
<dbReference type="STRING" id="1210089.GCA_001613165_04801"/>
<evidence type="ECO:0000259" key="2">
    <source>
        <dbReference type="Pfam" id="PF25547"/>
    </source>
</evidence>
<feature type="compositionally biased region" description="Basic and acidic residues" evidence="1">
    <location>
        <begin position="550"/>
        <end position="564"/>
    </location>
</feature>
<dbReference type="InterPro" id="IPR057746">
    <property type="entry name" value="CpnT-like_N"/>
</dbReference>
<keyword evidence="4" id="KW-1185">Reference proteome</keyword>
<feature type="compositionally biased region" description="Polar residues" evidence="1">
    <location>
        <begin position="379"/>
        <end position="410"/>
    </location>
</feature>
<dbReference type="Gene3D" id="1.10.287.1060">
    <property type="entry name" value="ESAT-6-like"/>
    <property type="match status" value="1"/>
</dbReference>
<protein>
    <recommendedName>
        <fullName evidence="2">Outer membrane channel protein CpnT-like N-terminal domain-containing protein</fullName>
    </recommendedName>
</protein>
<feature type="compositionally biased region" description="Polar residues" evidence="1">
    <location>
        <begin position="440"/>
        <end position="464"/>
    </location>
</feature>
<evidence type="ECO:0000256" key="1">
    <source>
        <dbReference type="SAM" id="MobiDB-lite"/>
    </source>
</evidence>
<evidence type="ECO:0000313" key="4">
    <source>
        <dbReference type="Proteomes" id="UP000255355"/>
    </source>
</evidence>
<feature type="compositionally biased region" description="Polar residues" evidence="1">
    <location>
        <begin position="565"/>
        <end position="576"/>
    </location>
</feature>
<organism evidence="3 4">
    <name type="scientific">Nocardia mexicana</name>
    <dbReference type="NCBI Taxonomy" id="279262"/>
    <lineage>
        <taxon>Bacteria</taxon>
        <taxon>Bacillati</taxon>
        <taxon>Actinomycetota</taxon>
        <taxon>Actinomycetes</taxon>
        <taxon>Mycobacteriales</taxon>
        <taxon>Nocardiaceae</taxon>
        <taxon>Nocardia</taxon>
    </lineage>
</organism>
<dbReference type="AlphaFoldDB" id="A0A370HC56"/>
<dbReference type="Pfam" id="PF25547">
    <property type="entry name" value="WXG100_2"/>
    <property type="match status" value="1"/>
</dbReference>
<gene>
    <name evidence="3" type="ORF">DFR68_102640</name>
</gene>
<feature type="region of interest" description="Disordered" evidence="1">
    <location>
        <begin position="238"/>
        <end position="612"/>
    </location>
</feature>
<feature type="domain" description="Outer membrane channel protein CpnT-like N-terminal" evidence="2">
    <location>
        <begin position="18"/>
        <end position="143"/>
    </location>
</feature>
<sequence length="612" mass="62677">MGVEIPHEVAAFLNFIGVPYPDIDEDQVRELARQVRAYAENVASTHESATGAVQDMGSVYSGNSYEQLVAAWARMSTGNMAQLDQACRTVARVLDIAAEVINAVKVAVLASLAALAASYASMMAATMATGGASAALTLAVRAAANRLLDAMQDMLLGYIATEVIDKAIEPLEDAVERMMNGAAYHNPADELRAPPSSQQQLHIDPDAVLRYADLLDKYADDMLDHSTRFAENVAALEFSRPGGDGEPSATDPGGQPPPHSSTPGDDGRSRGGATTPGEVPAKAPAPRVSPGGLGDGGASPDRPVADRSMATAPTSDAPGKSDRPNAPSENHPAAAQSGGRPGTGDPVADRAAASPAPMTAASVTSPEGESAAERGGSNGQQAPVGSSIGSESLAQQGNPASNMPVTSAPQGSGPLSEANSQSPGQQQDAPRGQNAPRGQGTAQPSRGQSQPSTPWQRTGRTSGPKQERRGPTRRATAPAAKHKTGATPWSKGTRPAAEETAEPKVFAPESAEHKRGAAEPSGPKVIAPDTGVPKVIAPDTGGPRVVAPETVERKTVAPKSDEPKGNTSDAGETEAQTPEPVEQVPPLGTADHAAPGDSGQQRRDVSSPTARP</sequence>
<accession>A0A370HC56</accession>
<reference evidence="3 4" key="1">
    <citation type="submission" date="2018-07" db="EMBL/GenBank/DDBJ databases">
        <title>Genomic Encyclopedia of Type Strains, Phase IV (KMG-IV): sequencing the most valuable type-strain genomes for metagenomic binning, comparative biology and taxonomic classification.</title>
        <authorList>
            <person name="Goeker M."/>
        </authorList>
    </citation>
    <scope>NUCLEOTIDE SEQUENCE [LARGE SCALE GENOMIC DNA]</scope>
    <source>
        <strain evidence="3 4">DSM 44952</strain>
    </source>
</reference>
<feature type="compositionally biased region" description="Polar residues" evidence="1">
    <location>
        <begin position="417"/>
        <end position="428"/>
    </location>
</feature>
<evidence type="ECO:0000313" key="3">
    <source>
        <dbReference type="EMBL" id="RDI54512.1"/>
    </source>
</evidence>
<dbReference type="Proteomes" id="UP000255355">
    <property type="component" value="Unassembled WGS sequence"/>
</dbReference>
<dbReference type="EMBL" id="QQAZ01000002">
    <property type="protein sequence ID" value="RDI54512.1"/>
    <property type="molecule type" value="Genomic_DNA"/>
</dbReference>
<proteinExistence type="predicted"/>